<proteinExistence type="predicted"/>
<gene>
    <name evidence="1" type="ORF">EAH77_16015</name>
</gene>
<dbReference type="Proteomes" id="UP000317663">
    <property type="component" value="Unassembled WGS sequence"/>
</dbReference>
<name>A0A502GEM4_9GAMM</name>
<dbReference type="EMBL" id="RCZD01000008">
    <property type="protein sequence ID" value="TPG60072.1"/>
    <property type="molecule type" value="Genomic_DNA"/>
</dbReference>
<organism evidence="1 2">
    <name type="scientific">Ewingella americana</name>
    <dbReference type="NCBI Taxonomy" id="41202"/>
    <lineage>
        <taxon>Bacteria</taxon>
        <taxon>Pseudomonadati</taxon>
        <taxon>Pseudomonadota</taxon>
        <taxon>Gammaproteobacteria</taxon>
        <taxon>Enterobacterales</taxon>
        <taxon>Yersiniaceae</taxon>
        <taxon>Ewingella</taxon>
    </lineage>
</organism>
<reference evidence="1 2" key="1">
    <citation type="journal article" date="2019" name="Environ. Microbiol.">
        <title>Species interactions and distinct microbial communities in high Arctic permafrost affected cryosols are associated with the CH4 and CO2 gas fluxes.</title>
        <authorList>
            <person name="Altshuler I."/>
            <person name="Hamel J."/>
            <person name="Turney S."/>
            <person name="Magnuson E."/>
            <person name="Levesque R."/>
            <person name="Greer C."/>
            <person name="Whyte L.G."/>
        </authorList>
    </citation>
    <scope>NUCLEOTIDE SEQUENCE [LARGE SCALE GENOMIC DNA]</scope>
    <source>
        <strain evidence="1 2">E4</strain>
    </source>
</reference>
<keyword evidence="2" id="KW-1185">Reference proteome</keyword>
<accession>A0A502GEM4</accession>
<sequence length="215" mass="24463">MNMNTYISLKSMSEGDRVWVSPRSIEIMNQGNPKKGLFLDANCVGVTEFSSYYSVLVVKRRGTFLAFLTQTSINVYRTFQFRHFVDRIECKLFLHPKVTFNAHTLCEHYDISTEASLSVIEILEETLFGSPRADASEVAERVSDRLNHLFAGNKTFTSNLPFTSKPFYSISIMPTDFQINDKFLALDTDGFCHFKSLAELKELKEQNSLRVAANG</sequence>
<dbReference type="AlphaFoldDB" id="A0A502GEM4"/>
<evidence type="ECO:0000313" key="2">
    <source>
        <dbReference type="Proteomes" id="UP000317663"/>
    </source>
</evidence>
<dbReference type="RefSeq" id="WP_140473799.1">
    <property type="nucleotide sequence ID" value="NZ_RCZD01000008.1"/>
</dbReference>
<comment type="caution">
    <text evidence="1">The sequence shown here is derived from an EMBL/GenBank/DDBJ whole genome shotgun (WGS) entry which is preliminary data.</text>
</comment>
<protein>
    <submittedName>
        <fullName evidence="1">Uncharacterized protein</fullName>
    </submittedName>
</protein>
<evidence type="ECO:0000313" key="1">
    <source>
        <dbReference type="EMBL" id="TPG60072.1"/>
    </source>
</evidence>